<protein>
    <submittedName>
        <fullName evidence="1">Uncharacterized protein</fullName>
    </submittedName>
</protein>
<keyword evidence="2" id="KW-1185">Reference proteome</keyword>
<evidence type="ECO:0000313" key="1">
    <source>
        <dbReference type="EMBL" id="KAK7451222.1"/>
    </source>
</evidence>
<comment type="caution">
    <text evidence="1">The sequence shown here is derived from an EMBL/GenBank/DDBJ whole genome shotgun (WGS) entry which is preliminary data.</text>
</comment>
<proteinExistence type="predicted"/>
<organism evidence="1 2">
    <name type="scientific">Marasmiellus scandens</name>
    <dbReference type="NCBI Taxonomy" id="2682957"/>
    <lineage>
        <taxon>Eukaryota</taxon>
        <taxon>Fungi</taxon>
        <taxon>Dikarya</taxon>
        <taxon>Basidiomycota</taxon>
        <taxon>Agaricomycotina</taxon>
        <taxon>Agaricomycetes</taxon>
        <taxon>Agaricomycetidae</taxon>
        <taxon>Agaricales</taxon>
        <taxon>Marasmiineae</taxon>
        <taxon>Omphalotaceae</taxon>
        <taxon>Marasmiellus</taxon>
    </lineage>
</organism>
<reference evidence="1 2" key="1">
    <citation type="submission" date="2024-01" db="EMBL/GenBank/DDBJ databases">
        <title>A draft genome for the cacao thread blight pathogen Marasmiellus scandens.</title>
        <authorList>
            <person name="Baruah I.K."/>
            <person name="Leung J."/>
            <person name="Bukari Y."/>
            <person name="Amoako-Attah I."/>
            <person name="Meinhardt L.W."/>
            <person name="Bailey B.A."/>
            <person name="Cohen S.P."/>
        </authorList>
    </citation>
    <scope>NUCLEOTIDE SEQUENCE [LARGE SCALE GENOMIC DNA]</scope>
    <source>
        <strain evidence="1 2">GH-19</strain>
    </source>
</reference>
<evidence type="ECO:0000313" key="2">
    <source>
        <dbReference type="Proteomes" id="UP001498398"/>
    </source>
</evidence>
<accession>A0ABR1JA53</accession>
<name>A0ABR1JA53_9AGAR</name>
<sequence>MINGVIPILFLQDLGKYAMSSMLIQIKLCTESLDPGASVHANSKAIKLDTGLPYVVLGLNFGVCGDKANVEGKGKGKEEKDTPQFTATYLKEKGGSPSLRIAVRYYSEEVFPVLALQRGLLDSFEGLRCMDQEPTPLELMIEAVTASAGYPG</sequence>
<gene>
    <name evidence="1" type="ORF">VKT23_012560</name>
</gene>
<dbReference type="Proteomes" id="UP001498398">
    <property type="component" value="Unassembled WGS sequence"/>
</dbReference>
<dbReference type="EMBL" id="JBANRG010000031">
    <property type="protein sequence ID" value="KAK7451222.1"/>
    <property type="molecule type" value="Genomic_DNA"/>
</dbReference>